<evidence type="ECO:0000256" key="2">
    <source>
        <dbReference type="PIRSR" id="PIRSR601310-3"/>
    </source>
</evidence>
<dbReference type="Pfam" id="PF01230">
    <property type="entry name" value="HIT"/>
    <property type="match status" value="1"/>
</dbReference>
<evidence type="ECO:0000313" key="6">
    <source>
        <dbReference type="Proteomes" id="UP000033428"/>
    </source>
</evidence>
<evidence type="ECO:0000256" key="1">
    <source>
        <dbReference type="PIRSR" id="PIRSR601310-1"/>
    </source>
</evidence>
<dbReference type="InterPro" id="IPR001310">
    <property type="entry name" value="Histidine_triad_HIT"/>
</dbReference>
<evidence type="ECO:0000313" key="5">
    <source>
        <dbReference type="EMBL" id="KJJ84043.1"/>
    </source>
</evidence>
<dbReference type="InterPro" id="IPR011146">
    <property type="entry name" value="HIT-like"/>
</dbReference>
<feature type="active site" description="Tele-AMP-histidine intermediate" evidence="1">
    <location>
        <position position="99"/>
    </location>
</feature>
<dbReference type="InterPro" id="IPR036265">
    <property type="entry name" value="HIT-like_sf"/>
</dbReference>
<reference evidence="5 6" key="1">
    <citation type="submission" date="2015-02" db="EMBL/GenBank/DDBJ databases">
        <title>Single-cell genomics of uncultivated deep-branching MTB reveals a conserved set of magnetosome genes.</title>
        <authorList>
            <person name="Kolinko S."/>
            <person name="Richter M."/>
            <person name="Glockner F.O."/>
            <person name="Brachmann A."/>
            <person name="Schuler D."/>
        </authorList>
    </citation>
    <scope>NUCLEOTIDE SEQUENCE [LARGE SCALE GENOMIC DNA]</scope>
    <source>
        <strain evidence="5">SKK-01</strain>
    </source>
</reference>
<comment type="caution">
    <text evidence="5">The sequence shown here is derived from an EMBL/GenBank/DDBJ whole genome shotgun (WGS) entry which is preliminary data.</text>
</comment>
<dbReference type="EMBL" id="JYNY01000412">
    <property type="protein sequence ID" value="KJJ84043.1"/>
    <property type="molecule type" value="Genomic_DNA"/>
</dbReference>
<dbReference type="GO" id="GO:0003824">
    <property type="term" value="F:catalytic activity"/>
    <property type="evidence" value="ECO:0007669"/>
    <property type="project" value="InterPro"/>
</dbReference>
<name>A0A0F0CL32_9BACT</name>
<sequence length="113" mass="12674">MDCLFCKIVNKEIPAQIVYEDDRVIAFEDISPQAPVHVLVIPRRHLATTLELKEEDESLTGHLIVVGNKIAADRGVAEKGFRMVMNCNREAGQTVFHVHLHVLGGRFMSWPPG</sequence>
<dbReference type="PROSITE" id="PS51084">
    <property type="entry name" value="HIT_2"/>
    <property type="match status" value="1"/>
</dbReference>
<dbReference type="PATRIC" id="fig|1609969.3.peg.2225"/>
<evidence type="ECO:0000256" key="3">
    <source>
        <dbReference type="PROSITE-ProRule" id="PRU00464"/>
    </source>
</evidence>
<dbReference type="PANTHER" id="PTHR23089">
    <property type="entry name" value="HISTIDINE TRIAD HIT PROTEIN"/>
    <property type="match status" value="1"/>
</dbReference>
<gene>
    <name evidence="5" type="ORF">OMAG_002092</name>
</gene>
<accession>A0A0F0CL32</accession>
<dbReference type="SUPFAM" id="SSF54197">
    <property type="entry name" value="HIT-like"/>
    <property type="match status" value="1"/>
</dbReference>
<dbReference type="PROSITE" id="PS00892">
    <property type="entry name" value="HIT_1"/>
    <property type="match status" value="1"/>
</dbReference>
<dbReference type="Gene3D" id="3.30.428.10">
    <property type="entry name" value="HIT-like"/>
    <property type="match status" value="1"/>
</dbReference>
<dbReference type="PRINTS" id="PR00332">
    <property type="entry name" value="HISTRIAD"/>
</dbReference>
<keyword evidence="6" id="KW-1185">Reference proteome</keyword>
<evidence type="ECO:0000259" key="4">
    <source>
        <dbReference type="PROSITE" id="PS51084"/>
    </source>
</evidence>
<protein>
    <submittedName>
        <fullName evidence="5">Histidine triad (HIT) protein</fullName>
    </submittedName>
</protein>
<feature type="short sequence motif" description="Histidine triad motif" evidence="2 3">
    <location>
        <begin position="97"/>
        <end position="101"/>
    </location>
</feature>
<proteinExistence type="predicted"/>
<feature type="domain" description="HIT" evidence="4">
    <location>
        <begin position="4"/>
        <end position="113"/>
    </location>
</feature>
<dbReference type="Proteomes" id="UP000033428">
    <property type="component" value="Unassembled WGS sequence"/>
</dbReference>
<dbReference type="InterPro" id="IPR019808">
    <property type="entry name" value="Histidine_triad_CS"/>
</dbReference>
<organism evidence="5 6">
    <name type="scientific">Candidatus Omnitrophus magneticus</name>
    <dbReference type="NCBI Taxonomy" id="1609969"/>
    <lineage>
        <taxon>Bacteria</taxon>
        <taxon>Pseudomonadati</taxon>
        <taxon>Candidatus Omnitrophota</taxon>
        <taxon>Candidatus Omnitrophus</taxon>
    </lineage>
</organism>
<dbReference type="CDD" id="cd01276">
    <property type="entry name" value="PKCI_related"/>
    <property type="match status" value="1"/>
</dbReference>
<dbReference type="AlphaFoldDB" id="A0A0F0CL32"/>